<evidence type="ECO:0000313" key="1">
    <source>
        <dbReference type="EMBL" id="HAC26360.1"/>
    </source>
</evidence>
<dbReference type="EMBL" id="DLYI01000008">
    <property type="protein sequence ID" value="HAC26360.1"/>
    <property type="molecule type" value="Genomic_DNA"/>
</dbReference>
<accession>A0A3B8W9E6</accession>
<reference evidence="1 2" key="1">
    <citation type="journal article" date="2018" name="Nat. Biotechnol.">
        <title>A standardized bacterial taxonomy based on genome phylogeny substantially revises the tree of life.</title>
        <authorList>
            <person name="Parks D.H."/>
            <person name="Chuvochina M."/>
            <person name="Waite D.W."/>
            <person name="Rinke C."/>
            <person name="Skarshewski A."/>
            <person name="Chaumeil P.A."/>
            <person name="Hugenholtz P."/>
        </authorList>
    </citation>
    <scope>NUCLEOTIDE SEQUENCE [LARGE SCALE GENOMIC DNA]</scope>
    <source>
        <strain evidence="1">UBA9049</strain>
    </source>
</reference>
<gene>
    <name evidence="1" type="ORF">DCF82_00830</name>
</gene>
<dbReference type="Proteomes" id="UP000261325">
    <property type="component" value="Unassembled WGS sequence"/>
</dbReference>
<proteinExistence type="predicted"/>
<name>A0A3B8W9E6_MARNT</name>
<organism evidence="1 2">
    <name type="scientific">Marinobacter nauticus</name>
    <name type="common">Marinobacter hydrocarbonoclasticus</name>
    <name type="synonym">Marinobacter aquaeolei</name>
    <dbReference type="NCBI Taxonomy" id="2743"/>
    <lineage>
        <taxon>Bacteria</taxon>
        <taxon>Pseudomonadati</taxon>
        <taxon>Pseudomonadota</taxon>
        <taxon>Gammaproteobacteria</taxon>
        <taxon>Pseudomonadales</taxon>
        <taxon>Marinobacteraceae</taxon>
        <taxon>Marinobacter</taxon>
    </lineage>
</organism>
<evidence type="ECO:0000313" key="2">
    <source>
        <dbReference type="Proteomes" id="UP000261325"/>
    </source>
</evidence>
<feature type="non-terminal residue" evidence="1">
    <location>
        <position position="20"/>
    </location>
</feature>
<comment type="caution">
    <text evidence="1">The sequence shown here is derived from an EMBL/GenBank/DDBJ whole genome shotgun (WGS) entry which is preliminary data.</text>
</comment>
<dbReference type="AlphaFoldDB" id="A0A3B8W9E6"/>
<sequence length="20" mass="2505">MFDWKELLDFWFGELDENGI</sequence>
<protein>
    <submittedName>
        <fullName evidence="1">DUF924 domain-containing protein</fullName>
    </submittedName>
</protein>